<dbReference type="Pfam" id="PF01037">
    <property type="entry name" value="AsnC_trans_reg"/>
    <property type="match status" value="2"/>
</dbReference>
<proteinExistence type="predicted"/>
<dbReference type="PRINTS" id="PR00033">
    <property type="entry name" value="HTHASNC"/>
</dbReference>
<keyword evidence="6" id="KW-1185">Reference proteome</keyword>
<dbReference type="SUPFAM" id="SSF54909">
    <property type="entry name" value="Dimeric alpha+beta barrel"/>
    <property type="match status" value="2"/>
</dbReference>
<evidence type="ECO:0000313" key="6">
    <source>
        <dbReference type="Proteomes" id="UP001429745"/>
    </source>
</evidence>
<evidence type="ECO:0000259" key="4">
    <source>
        <dbReference type="PROSITE" id="PS50956"/>
    </source>
</evidence>
<evidence type="ECO:0000313" key="5">
    <source>
        <dbReference type="EMBL" id="NLP82841.1"/>
    </source>
</evidence>
<comment type="caution">
    <text evidence="5">The sequence shown here is derived from an EMBL/GenBank/DDBJ whole genome shotgun (WGS) entry which is preliminary data.</text>
</comment>
<dbReference type="SUPFAM" id="SSF46785">
    <property type="entry name" value="Winged helix' DNA-binding domain"/>
    <property type="match status" value="2"/>
</dbReference>
<evidence type="ECO:0000256" key="2">
    <source>
        <dbReference type="ARBA" id="ARBA00023125"/>
    </source>
</evidence>
<dbReference type="PROSITE" id="PS50956">
    <property type="entry name" value="HTH_ASNC_2"/>
    <property type="match status" value="2"/>
</dbReference>
<dbReference type="InterPro" id="IPR019888">
    <property type="entry name" value="Tscrpt_reg_AsnC-like"/>
</dbReference>
<gene>
    <name evidence="5" type="ORF">HF576_03190</name>
</gene>
<dbReference type="Proteomes" id="UP001429745">
    <property type="component" value="Unassembled WGS sequence"/>
</dbReference>
<dbReference type="InterPro" id="IPR036390">
    <property type="entry name" value="WH_DNA-bd_sf"/>
</dbReference>
<dbReference type="InterPro" id="IPR011008">
    <property type="entry name" value="Dimeric_a/b-barrel"/>
</dbReference>
<dbReference type="RefSeq" id="WP_168911315.1">
    <property type="nucleotide sequence ID" value="NZ_JABACI010000001.1"/>
</dbReference>
<dbReference type="Gene3D" id="1.10.10.10">
    <property type="entry name" value="Winged helix-like DNA-binding domain superfamily/Winged helix DNA-binding domain"/>
    <property type="match status" value="2"/>
</dbReference>
<dbReference type="PANTHER" id="PTHR30154:SF34">
    <property type="entry name" value="TRANSCRIPTIONAL REGULATOR AZLB"/>
    <property type="match status" value="1"/>
</dbReference>
<protein>
    <submittedName>
        <fullName evidence="5">Lrp/AsnC family transcriptional regulator</fullName>
    </submittedName>
</protein>
<accession>A0ABX1K750</accession>
<sequence>MTDSALDRLTDLDKRIIVALQRDGRASWRAIAEAVSAPVSTVSRRGQQLIAEGVARIVAVPALDADGPHAQFFVRINCAPGTQMAVAEQLIRDPDVRFCTVVTGSYDIMAELVVRGGATHYPQLAVALQPIAGVERWRSDLVMHVYKVSFDWGRQLYEELVGPSEEAGRPHAGEPETCSPDHFDQADRDILAMLKEDGRETFQRIADRLGLNESSVRRRFERLRASRCVDIVTLVQSAALGMGAETFLTVKVSPDRIDAVAQELARYPFVRYLAALLDDNALLCEVITTSVDDLFRFVTDSLAHLEGVEGWTANMELLFLKRGFVETPWWRAQVGMA</sequence>
<dbReference type="PANTHER" id="PTHR30154">
    <property type="entry name" value="LEUCINE-RESPONSIVE REGULATORY PROTEIN"/>
    <property type="match status" value="1"/>
</dbReference>
<dbReference type="SMART" id="SM00344">
    <property type="entry name" value="HTH_ASNC"/>
    <property type="match status" value="2"/>
</dbReference>
<evidence type="ECO:0000256" key="1">
    <source>
        <dbReference type="ARBA" id="ARBA00023015"/>
    </source>
</evidence>
<dbReference type="Gene3D" id="3.30.70.920">
    <property type="match status" value="2"/>
</dbReference>
<dbReference type="InterPro" id="IPR036388">
    <property type="entry name" value="WH-like_DNA-bd_sf"/>
</dbReference>
<name>A0ABX1K750_9MICO</name>
<keyword evidence="1" id="KW-0805">Transcription regulation</keyword>
<evidence type="ECO:0000256" key="3">
    <source>
        <dbReference type="ARBA" id="ARBA00023163"/>
    </source>
</evidence>
<dbReference type="InterPro" id="IPR019887">
    <property type="entry name" value="Tscrpt_reg_AsnC/Lrp_C"/>
</dbReference>
<feature type="domain" description="HTH asnC-type" evidence="4">
    <location>
        <begin position="9"/>
        <end position="69"/>
    </location>
</feature>
<keyword evidence="3" id="KW-0804">Transcription</keyword>
<dbReference type="EMBL" id="JABACI010000001">
    <property type="protein sequence ID" value="NLP82841.1"/>
    <property type="molecule type" value="Genomic_DNA"/>
</dbReference>
<keyword evidence="2" id="KW-0238">DNA-binding</keyword>
<dbReference type="InterPro" id="IPR000485">
    <property type="entry name" value="AsnC-type_HTH_dom"/>
</dbReference>
<dbReference type="Pfam" id="PF13404">
    <property type="entry name" value="HTH_AsnC-type"/>
    <property type="match status" value="2"/>
</dbReference>
<organism evidence="5 6">
    <name type="scientific">Microbacterium salsuginis</name>
    <dbReference type="NCBI Taxonomy" id="2722803"/>
    <lineage>
        <taxon>Bacteria</taxon>
        <taxon>Bacillati</taxon>
        <taxon>Actinomycetota</taxon>
        <taxon>Actinomycetes</taxon>
        <taxon>Micrococcales</taxon>
        <taxon>Microbacteriaceae</taxon>
        <taxon>Microbacterium</taxon>
    </lineage>
</organism>
<feature type="domain" description="HTH asnC-type" evidence="4">
    <location>
        <begin position="183"/>
        <end position="243"/>
    </location>
</feature>
<reference evidence="5 6" key="1">
    <citation type="submission" date="2020-04" db="EMBL/GenBank/DDBJ databases">
        <title>CFH 90308 Microbacterium sp.</title>
        <authorList>
            <person name="Nie G."/>
            <person name="Ming H."/>
            <person name="Xia T."/>
        </authorList>
    </citation>
    <scope>NUCLEOTIDE SEQUENCE [LARGE SCALE GENOMIC DNA]</scope>
    <source>
        <strain evidence="5 6">CFH 90308</strain>
    </source>
</reference>